<keyword evidence="1" id="KW-0378">Hydrolase</keyword>
<dbReference type="Gene3D" id="3.40.50.1820">
    <property type="entry name" value="alpha/beta hydrolase"/>
    <property type="match status" value="1"/>
</dbReference>
<dbReference type="SUPFAM" id="SSF53474">
    <property type="entry name" value="alpha/beta-Hydrolases"/>
    <property type="match status" value="1"/>
</dbReference>
<dbReference type="InterPro" id="IPR013094">
    <property type="entry name" value="AB_hydrolase_3"/>
</dbReference>
<dbReference type="Pfam" id="PF07859">
    <property type="entry name" value="Abhydrolase_3"/>
    <property type="match status" value="1"/>
</dbReference>
<dbReference type="PANTHER" id="PTHR48081:SF31">
    <property type="entry name" value="STERYL ACETYL HYDROLASE MUG81-RELATED"/>
    <property type="match status" value="1"/>
</dbReference>
<dbReference type="STRING" id="5601.A0A0D2F8E3"/>
<protein>
    <recommendedName>
        <fullName evidence="2">Alpha/beta hydrolase fold-3 domain-containing protein</fullName>
    </recommendedName>
</protein>
<dbReference type="InterPro" id="IPR050300">
    <property type="entry name" value="GDXG_lipolytic_enzyme"/>
</dbReference>
<proteinExistence type="predicted"/>
<evidence type="ECO:0000313" key="3">
    <source>
        <dbReference type="EMBL" id="KIW63185.1"/>
    </source>
</evidence>
<dbReference type="InterPro" id="IPR029058">
    <property type="entry name" value="AB_hydrolase_fold"/>
</dbReference>
<keyword evidence="4" id="KW-1185">Reference proteome</keyword>
<sequence>MKQRPQLSAGDYLSVLVAMTKGLGTLTYSALTGWSRGDDCPKEYKRHVMYSTMRSALAALTVRQFQALQPTTLEGYMALAKKQNFKPGIVELEHGASGCFLGPETAKKTLVWFHGGGYNFPAADPHWAMLWNLVELVKKNGAELRVMVLEYELAPQGVFPLQLKQAVAAIQYLLNSGLQPSQILFGGDSAGGNLAAALTAHLTHAHPSVAAINLSSNLGGALLVSPWVSFTQERASWKTNHKKDALDPATVRIWSDNFMGKTPNDNWSQPAEAPAEWWKGLKVDNIAMTAGENEVLRDDIRALIENIKVHNPQVEYLEAPGEAHDAVIMDKSFGWKTDYASEQFINKWILARVK</sequence>
<feature type="domain" description="Alpha/beta hydrolase fold-3" evidence="2">
    <location>
        <begin position="110"/>
        <end position="326"/>
    </location>
</feature>
<accession>A0A0D2F8E3</accession>
<reference evidence="3 4" key="1">
    <citation type="submission" date="2015-01" db="EMBL/GenBank/DDBJ databases">
        <title>The Genome Sequence of Capronia semiimmersa CBS27337.</title>
        <authorList>
            <consortium name="The Broad Institute Genomics Platform"/>
            <person name="Cuomo C."/>
            <person name="de Hoog S."/>
            <person name="Gorbushina A."/>
            <person name="Stielow B."/>
            <person name="Teixiera M."/>
            <person name="Abouelleil A."/>
            <person name="Chapman S.B."/>
            <person name="Priest M."/>
            <person name="Young S.K."/>
            <person name="Wortman J."/>
            <person name="Nusbaum C."/>
            <person name="Birren B."/>
        </authorList>
    </citation>
    <scope>NUCLEOTIDE SEQUENCE [LARGE SCALE GENOMIC DNA]</scope>
    <source>
        <strain evidence="3 4">CBS 27337</strain>
    </source>
</reference>
<dbReference type="GO" id="GO:0016787">
    <property type="term" value="F:hydrolase activity"/>
    <property type="evidence" value="ECO:0007669"/>
    <property type="project" value="UniProtKB-KW"/>
</dbReference>
<gene>
    <name evidence="3" type="ORF">PV04_10051</name>
</gene>
<dbReference type="HOGENOM" id="CLU_042179_3_0_1"/>
<organism evidence="3 4">
    <name type="scientific">Phialophora macrospora</name>
    <dbReference type="NCBI Taxonomy" id="1851006"/>
    <lineage>
        <taxon>Eukaryota</taxon>
        <taxon>Fungi</taxon>
        <taxon>Dikarya</taxon>
        <taxon>Ascomycota</taxon>
        <taxon>Pezizomycotina</taxon>
        <taxon>Eurotiomycetes</taxon>
        <taxon>Chaetothyriomycetidae</taxon>
        <taxon>Chaetothyriales</taxon>
        <taxon>Herpotrichiellaceae</taxon>
        <taxon>Phialophora</taxon>
    </lineage>
</organism>
<evidence type="ECO:0000313" key="4">
    <source>
        <dbReference type="Proteomes" id="UP000054266"/>
    </source>
</evidence>
<evidence type="ECO:0000256" key="1">
    <source>
        <dbReference type="ARBA" id="ARBA00022801"/>
    </source>
</evidence>
<evidence type="ECO:0000259" key="2">
    <source>
        <dbReference type="Pfam" id="PF07859"/>
    </source>
</evidence>
<dbReference type="EMBL" id="KN846962">
    <property type="protein sequence ID" value="KIW63185.1"/>
    <property type="molecule type" value="Genomic_DNA"/>
</dbReference>
<name>A0A0D2F8E3_9EURO</name>
<dbReference type="Proteomes" id="UP000054266">
    <property type="component" value="Unassembled WGS sequence"/>
</dbReference>
<dbReference type="PANTHER" id="PTHR48081">
    <property type="entry name" value="AB HYDROLASE SUPERFAMILY PROTEIN C4A8.06C"/>
    <property type="match status" value="1"/>
</dbReference>
<dbReference type="AlphaFoldDB" id="A0A0D2F8E3"/>